<dbReference type="AlphaFoldDB" id="A0A0D3ACP3"/>
<dbReference type="Proteomes" id="UP000032141">
    <property type="component" value="Chromosome C1"/>
</dbReference>
<evidence type="ECO:0000313" key="2">
    <source>
        <dbReference type="Proteomes" id="UP000032141"/>
    </source>
</evidence>
<evidence type="ECO:0000313" key="1">
    <source>
        <dbReference type="EnsemblPlants" id="Bo1g118940.1"/>
    </source>
</evidence>
<reference evidence="1 2" key="1">
    <citation type="journal article" date="2014" name="Genome Biol.">
        <title>Transcriptome and methylome profiling reveals relics of genome dominance in the mesopolyploid Brassica oleracea.</title>
        <authorList>
            <person name="Parkin I.A."/>
            <person name="Koh C."/>
            <person name="Tang H."/>
            <person name="Robinson S.J."/>
            <person name="Kagale S."/>
            <person name="Clarke W.E."/>
            <person name="Town C.D."/>
            <person name="Nixon J."/>
            <person name="Krishnakumar V."/>
            <person name="Bidwell S.L."/>
            <person name="Denoeud F."/>
            <person name="Belcram H."/>
            <person name="Links M.G."/>
            <person name="Just J."/>
            <person name="Clarke C."/>
            <person name="Bender T."/>
            <person name="Huebert T."/>
            <person name="Mason A.S."/>
            <person name="Pires J.C."/>
            <person name="Barker G."/>
            <person name="Moore J."/>
            <person name="Walley P.G."/>
            <person name="Manoli S."/>
            <person name="Batley J."/>
            <person name="Edwards D."/>
            <person name="Nelson M.N."/>
            <person name="Wang X."/>
            <person name="Paterson A.H."/>
            <person name="King G."/>
            <person name="Bancroft I."/>
            <person name="Chalhoub B."/>
            <person name="Sharpe A.G."/>
        </authorList>
    </citation>
    <scope>NUCLEOTIDE SEQUENCE</scope>
    <source>
        <strain evidence="1 2">cv. TO1000</strain>
    </source>
</reference>
<dbReference type="EnsemblPlants" id="Bo1g118940.1">
    <property type="protein sequence ID" value="Bo1g118940.1"/>
    <property type="gene ID" value="Bo1g118940"/>
</dbReference>
<protein>
    <submittedName>
        <fullName evidence="1">Uncharacterized protein</fullName>
    </submittedName>
</protein>
<proteinExistence type="predicted"/>
<dbReference type="eggNOG" id="KOG0214">
    <property type="taxonomic scope" value="Eukaryota"/>
</dbReference>
<sequence length="162" mass="18432">MTEMDIDEIEAATEIDLYDIYRRAVSPMIVFESFGELLVEPSFDPTQNKDHEWRYATVKFGEVSTEKPTFDTDGKLTCTSVSSVLSDSSQMYISRNCGNVANVIERAANSGRRIRGPYCRLCQSSDYVVMVNVPYGAIQYGYYSQLRYHALLIVPVSYVYKL</sequence>
<dbReference type="Gene3D" id="3.90.1800.10">
    <property type="entry name" value="RNA polymerase alpha subunit dimerisation domain"/>
    <property type="match status" value="1"/>
</dbReference>
<dbReference type="Gramene" id="Bo1g118940.1">
    <property type="protein sequence ID" value="Bo1g118940.1"/>
    <property type="gene ID" value="Bo1g118940"/>
</dbReference>
<dbReference type="HOGENOM" id="CLU_1637742_0_0_1"/>
<dbReference type="OMA" id="EKPTFDT"/>
<dbReference type="STRING" id="109376.A0A0D3ACP3"/>
<name>A0A0D3ACP3_BRAOL</name>
<accession>A0A0D3ACP3</accession>
<organism evidence="1 2">
    <name type="scientific">Brassica oleracea var. oleracea</name>
    <dbReference type="NCBI Taxonomy" id="109376"/>
    <lineage>
        <taxon>Eukaryota</taxon>
        <taxon>Viridiplantae</taxon>
        <taxon>Streptophyta</taxon>
        <taxon>Embryophyta</taxon>
        <taxon>Tracheophyta</taxon>
        <taxon>Spermatophyta</taxon>
        <taxon>Magnoliopsida</taxon>
        <taxon>eudicotyledons</taxon>
        <taxon>Gunneridae</taxon>
        <taxon>Pentapetalae</taxon>
        <taxon>rosids</taxon>
        <taxon>malvids</taxon>
        <taxon>Brassicales</taxon>
        <taxon>Brassicaceae</taxon>
        <taxon>Brassiceae</taxon>
        <taxon>Brassica</taxon>
    </lineage>
</organism>
<keyword evidence="2" id="KW-1185">Reference proteome</keyword>
<reference evidence="1" key="2">
    <citation type="submission" date="2015-03" db="UniProtKB">
        <authorList>
            <consortium name="EnsemblPlants"/>
        </authorList>
    </citation>
    <scope>IDENTIFICATION</scope>
</reference>